<evidence type="ECO:0000313" key="2">
    <source>
        <dbReference type="Proteomes" id="UP000237246"/>
    </source>
</evidence>
<reference evidence="1 2" key="1">
    <citation type="submission" date="2018-01" db="EMBL/GenBank/DDBJ databases">
        <title>Comparison of the Chinese Bamboo Partridge and Red Junglefowl genome sequences highlights the importance of demography in genome evolution.</title>
        <authorList>
            <person name="Tiley G.P."/>
            <person name="Kimball R.T."/>
            <person name="Braun E.L."/>
            <person name="Burleigh J.G."/>
        </authorList>
    </citation>
    <scope>NUCLEOTIDE SEQUENCE [LARGE SCALE GENOMIC DNA]</scope>
    <source>
        <strain evidence="1">RTK389</strain>
        <tissue evidence="1">Blood</tissue>
    </source>
</reference>
<protein>
    <recommendedName>
        <fullName evidence="3">Immunoglobulin V-set domain-containing protein</fullName>
    </recommendedName>
</protein>
<dbReference type="SUPFAM" id="SSF48726">
    <property type="entry name" value="Immunoglobulin"/>
    <property type="match status" value="1"/>
</dbReference>
<accession>A0A2P4S5H9</accession>
<dbReference type="EMBL" id="PPHD01102942">
    <property type="protein sequence ID" value="POI19386.1"/>
    <property type="molecule type" value="Genomic_DNA"/>
</dbReference>
<sequence length="123" mass="13603">MDKLQVQDSGVYWCALYNPYRRPAFTRIMEVRLSVDKSEYLLADFGLTSLAQSPFSPMPQQEGAQHCACTVPTHVSLHVCLVDTVVAALEHCEAKAIAFHAAWRLSEAPAVWAISTILPAELT</sequence>
<dbReference type="AlphaFoldDB" id="A0A2P4S5H9"/>
<keyword evidence="2" id="KW-1185">Reference proteome</keyword>
<organism evidence="1 2">
    <name type="scientific">Bambusicola thoracicus</name>
    <name type="common">Chinese bamboo-partridge</name>
    <name type="synonym">Perdix thoracica</name>
    <dbReference type="NCBI Taxonomy" id="9083"/>
    <lineage>
        <taxon>Eukaryota</taxon>
        <taxon>Metazoa</taxon>
        <taxon>Chordata</taxon>
        <taxon>Craniata</taxon>
        <taxon>Vertebrata</taxon>
        <taxon>Euteleostomi</taxon>
        <taxon>Archelosauria</taxon>
        <taxon>Archosauria</taxon>
        <taxon>Dinosauria</taxon>
        <taxon>Saurischia</taxon>
        <taxon>Theropoda</taxon>
        <taxon>Coelurosauria</taxon>
        <taxon>Aves</taxon>
        <taxon>Neognathae</taxon>
        <taxon>Galloanserae</taxon>
        <taxon>Galliformes</taxon>
        <taxon>Phasianidae</taxon>
        <taxon>Perdicinae</taxon>
        <taxon>Bambusicola</taxon>
    </lineage>
</organism>
<dbReference type="OrthoDB" id="8959642at2759"/>
<evidence type="ECO:0008006" key="3">
    <source>
        <dbReference type="Google" id="ProtNLM"/>
    </source>
</evidence>
<dbReference type="Proteomes" id="UP000237246">
    <property type="component" value="Unassembled WGS sequence"/>
</dbReference>
<name>A0A2P4S5H9_BAMTH</name>
<proteinExistence type="predicted"/>
<dbReference type="InterPro" id="IPR013783">
    <property type="entry name" value="Ig-like_fold"/>
</dbReference>
<dbReference type="Gene3D" id="2.60.40.10">
    <property type="entry name" value="Immunoglobulins"/>
    <property type="match status" value="1"/>
</dbReference>
<evidence type="ECO:0000313" key="1">
    <source>
        <dbReference type="EMBL" id="POI19386.1"/>
    </source>
</evidence>
<comment type="caution">
    <text evidence="1">The sequence shown here is derived from an EMBL/GenBank/DDBJ whole genome shotgun (WGS) entry which is preliminary data.</text>
</comment>
<dbReference type="InterPro" id="IPR036179">
    <property type="entry name" value="Ig-like_dom_sf"/>
</dbReference>
<gene>
    <name evidence="1" type="ORF">CIB84_016867</name>
</gene>